<feature type="region of interest" description="Disordered" evidence="1">
    <location>
        <begin position="1090"/>
        <end position="1145"/>
    </location>
</feature>
<feature type="region of interest" description="Disordered" evidence="1">
    <location>
        <begin position="225"/>
        <end position="273"/>
    </location>
</feature>
<accession>A0ABN9Y0M4</accession>
<dbReference type="Proteomes" id="UP001189429">
    <property type="component" value="Unassembled WGS sequence"/>
</dbReference>
<name>A0ABN9Y0M4_9DINO</name>
<feature type="compositionally biased region" description="Low complexity" evidence="1">
    <location>
        <begin position="233"/>
        <end position="256"/>
    </location>
</feature>
<comment type="caution">
    <text evidence="2">The sequence shown here is derived from an EMBL/GenBank/DDBJ whole genome shotgun (WGS) entry which is preliminary data.</text>
</comment>
<dbReference type="EMBL" id="CAUYUJ010021392">
    <property type="protein sequence ID" value="CAK0904383.1"/>
    <property type="molecule type" value="Genomic_DNA"/>
</dbReference>
<feature type="region of interest" description="Disordered" evidence="1">
    <location>
        <begin position="513"/>
        <end position="539"/>
    </location>
</feature>
<proteinExistence type="predicted"/>
<evidence type="ECO:0000313" key="3">
    <source>
        <dbReference type="Proteomes" id="UP001189429"/>
    </source>
</evidence>
<protein>
    <submittedName>
        <fullName evidence="2">Uncharacterized protein</fullName>
    </submittedName>
</protein>
<organism evidence="2 3">
    <name type="scientific">Prorocentrum cordatum</name>
    <dbReference type="NCBI Taxonomy" id="2364126"/>
    <lineage>
        <taxon>Eukaryota</taxon>
        <taxon>Sar</taxon>
        <taxon>Alveolata</taxon>
        <taxon>Dinophyceae</taxon>
        <taxon>Prorocentrales</taxon>
        <taxon>Prorocentraceae</taxon>
        <taxon>Prorocentrum</taxon>
    </lineage>
</organism>
<reference evidence="2" key="1">
    <citation type="submission" date="2023-10" db="EMBL/GenBank/DDBJ databases">
        <authorList>
            <person name="Chen Y."/>
            <person name="Shah S."/>
            <person name="Dougan E. K."/>
            <person name="Thang M."/>
            <person name="Chan C."/>
        </authorList>
    </citation>
    <scope>NUCLEOTIDE SEQUENCE [LARGE SCALE GENOMIC DNA]</scope>
</reference>
<gene>
    <name evidence="2" type="ORF">PCOR1329_LOCUS80419</name>
</gene>
<evidence type="ECO:0000313" key="2">
    <source>
        <dbReference type="EMBL" id="CAK0904383.1"/>
    </source>
</evidence>
<keyword evidence="3" id="KW-1185">Reference proteome</keyword>
<evidence type="ECO:0000256" key="1">
    <source>
        <dbReference type="SAM" id="MobiDB-lite"/>
    </source>
</evidence>
<sequence>MGEIVPADRPERALYPVWAILAAEAGQLARGLLADWWSPEPEAAVGGARPVVVCGGMGKHGARQPTDLVVREGPVRARPPQPWLCDAEAAWLRDLVPGGLIVTTFKDDEVAHERLLLWPVDRKKWCIMSPDGDAYIEPVARDEDWGVADTIPLDDVGTVPATFPMKVYRFREYPDADGLRELLWDGRAVARAELGREAPEVMTVLTPACERVPLEDFAPGLLVTRQTPGKVSPKAAAAASARRPAGPAAGPAGNDGRPPPAPPPAAPSDQLTAAAAADVAEGYIWVMAEPTGRHTIGTAIDGGAKVLVAPGGLDGLVKLDDRWRRIEGMAPEAVPGYTKHRSDELKESLGIAREGPGFDESDLRDRLGRALPEAPGGTATPPPTAAAEAAVETGDLRTMVIDYDGQGERYKSWKQVVQESSSETHESQHMGLAGTDRVAHEMRTLVESLWLAGTVDQVNIGGLLCIEAICRRMAGIVAAYANPAKPPWDLTRYYTGQLSAEDVVGPEMRSFVSRRAKEDRETGAGGLRGSPAECGAGGRVAATRGPRDLFPAPLLDVPPPLVAASTGAARARRREQLEIGPFPWTMPSGFFTSEFEDWHRAGAPDSAPSATAALKRMLRGHSPYEAGVTTTRVAPFKLDRISLPKSVRSCPYADEVAPQEVAKYLLDYQERMLRQVAPTDRRRVNEVFADPPGVDLLTADGFSRGEVVLLAGMTPRSPETVEYLSKLRLVVGTSDVANCFHCLKLRPEMSAYFGLPAVPAHVFGLEGTVAGGRHLGRTSPVYPVWAVLPMGFTWSLWFAQRINELQTLRGATIPLGVPLHDRGPPLKVLPSETAAGQAQHYVHVDNLGILRTRRYEVGEAISDLQRHFSDLGLVLHESAVTDGACKTLGVELLGEGLRSRVTSERWWLIRRAVEALLRRPKCSGWALEVVVGHSPTFASLANRGRLSVWHTVYAFMHKYGDGAGYLWDERQQELRALKELMLFLESDWTRPWNPMVFETDSSVEGMGIAKAMWDPEDVSAVGRVLERSRFKRSGSCGARESALEAAGFWRDMSGKWQVSDSDADPRTEGAWTLDSSCAEDAHGSLVARLTPRSAREERLELSPPAVRPSAAGRKRKQIDVCGCNEVDDSGSTTSEQSGGKRAVPKRAAALRKKARQRRSKFLSEAVTRAMDGGLNFLEASSVTKPVRERYEREVTEFIDYCDRPPALALRSAAQVDKALSQYFNYQFFQGHEAAKGEQALAGLVYSRPEFGKWGSQKLPNAWTYAAAAFANISSVKSCEAR</sequence>
<feature type="compositionally biased region" description="Pro residues" evidence="1">
    <location>
        <begin position="257"/>
        <end position="266"/>
    </location>
</feature>